<gene>
    <name evidence="1" type="ORF">S01H1_71907</name>
</gene>
<sequence>MTRSGIRRRVLLAVLALPLLTTGTCLDMAQESVIDGFFDAGTAVRMIGTVIDITEREPAQEATTSGRTWRMEDECHLGEVTAR</sequence>
<protein>
    <submittedName>
        <fullName evidence="1">Uncharacterized protein</fullName>
    </submittedName>
</protein>
<reference evidence="1" key="1">
    <citation type="journal article" date="2014" name="Front. Microbiol.">
        <title>High frequency of phylogenetically diverse reductive dehalogenase-homologous genes in deep subseafloor sedimentary metagenomes.</title>
        <authorList>
            <person name="Kawai M."/>
            <person name="Futagami T."/>
            <person name="Toyoda A."/>
            <person name="Takaki Y."/>
            <person name="Nishi S."/>
            <person name="Hori S."/>
            <person name="Arai W."/>
            <person name="Tsubouchi T."/>
            <person name="Morono Y."/>
            <person name="Uchiyama I."/>
            <person name="Ito T."/>
            <person name="Fujiyama A."/>
            <person name="Inagaki F."/>
            <person name="Takami H."/>
        </authorList>
    </citation>
    <scope>NUCLEOTIDE SEQUENCE</scope>
    <source>
        <strain evidence="1">Expedition CK06-06</strain>
    </source>
</reference>
<evidence type="ECO:0000313" key="1">
    <source>
        <dbReference type="EMBL" id="GAG30826.1"/>
    </source>
</evidence>
<dbReference type="EMBL" id="BARS01047912">
    <property type="protein sequence ID" value="GAG30826.1"/>
    <property type="molecule type" value="Genomic_DNA"/>
</dbReference>
<name>X0Y1P8_9ZZZZ</name>
<comment type="caution">
    <text evidence="1">The sequence shown here is derived from an EMBL/GenBank/DDBJ whole genome shotgun (WGS) entry which is preliminary data.</text>
</comment>
<accession>X0Y1P8</accession>
<organism evidence="1">
    <name type="scientific">marine sediment metagenome</name>
    <dbReference type="NCBI Taxonomy" id="412755"/>
    <lineage>
        <taxon>unclassified sequences</taxon>
        <taxon>metagenomes</taxon>
        <taxon>ecological metagenomes</taxon>
    </lineage>
</organism>
<dbReference type="AlphaFoldDB" id="X0Y1P8"/>
<proteinExistence type="predicted"/>